<dbReference type="Gene3D" id="3.90.190.20">
    <property type="entry name" value="Mur ligase, C-terminal domain"/>
    <property type="match status" value="1"/>
</dbReference>
<evidence type="ECO:0000259" key="3">
    <source>
        <dbReference type="Pfam" id="PF08245"/>
    </source>
</evidence>
<dbReference type="RefSeq" id="WP_081672697.1">
    <property type="nucleotide sequence ID" value="NZ_CP062939.1"/>
</dbReference>
<dbReference type="SUPFAM" id="SSF53244">
    <property type="entry name" value="MurD-like peptide ligases, peptide-binding domain"/>
    <property type="match status" value="1"/>
</dbReference>
<sequence length="569" mass="61255">MSADRSSLSSSSLPSSASSSAALSSSRPSSPASELTPAAAVAILQRHHLLHEIIHGERWTLDAQGIPDADTPFDAVTYDTREVRPGTLLFIKGQFRPEFFEAIPAQTLRCYVAETDYSAHTDAPGIIVSNVQQAMSLLAAEFYDRPQERMTLIGITGTKGKTTTAYFAHAILSAASHGKAALSSSLARCLDGQHFEPSHLTTPESLNLFRMMHEAADHGMRYFVTEVSSQAYKRNRVFGLTFDVGAFLNISPDHISPIEHPTFEDYFHCKRQLVANSRTLVLGADCDHAELLREDAAAQGIAVTSFALHDRSAGLSTPADVVAVDDDANPGAFSVLVHGEQVQDFQLSMRGEFNIANALAAITIALEAGVSPSSTALQAVNGVQVPGRMERFVSSDGIVAYVDFAHNYLSTKTLIDEVERQYAGRDPRIVVVAGSTGGKALDRREGIVKGALGRAESFVFTTDDPDREDPEEIARQMRSYVTDPQATTRIVVDREQAVGAALQDAREHPDRLNILMLIGKGNETANTINGKPVAYPGDAAVITRLFAQSAGNAVNTVSDTSGVIDADNR</sequence>
<dbReference type="OrthoDB" id="9800958at2"/>
<dbReference type="eggNOG" id="COG0769">
    <property type="taxonomic scope" value="Bacteria"/>
</dbReference>
<dbReference type="GO" id="GO:0005524">
    <property type="term" value="F:ATP binding"/>
    <property type="evidence" value="ECO:0007669"/>
    <property type="project" value="InterPro"/>
</dbReference>
<name>A0A087E0H3_9BIFI</name>
<gene>
    <name evidence="4" type="ORF">BISU_1860</name>
</gene>
<proteinExistence type="predicted"/>
<dbReference type="EMBL" id="JGZR01000011">
    <property type="protein sequence ID" value="KFJ01274.1"/>
    <property type="molecule type" value="Genomic_DNA"/>
</dbReference>
<dbReference type="EC" id="6.3.2.7" evidence="4"/>
<evidence type="ECO:0000259" key="2">
    <source>
        <dbReference type="Pfam" id="PF02875"/>
    </source>
</evidence>
<dbReference type="InterPro" id="IPR013221">
    <property type="entry name" value="Mur_ligase_cen"/>
</dbReference>
<evidence type="ECO:0000313" key="5">
    <source>
        <dbReference type="Proteomes" id="UP000029055"/>
    </source>
</evidence>
<dbReference type="PANTHER" id="PTHR23135:SF4">
    <property type="entry name" value="UDP-N-ACETYLMURAMOYL-L-ALANYL-D-GLUTAMATE--2,6-DIAMINOPIMELATE LIGASE MURE HOMOLOG, CHLOROPLASTIC"/>
    <property type="match status" value="1"/>
</dbReference>
<dbReference type="Pfam" id="PF08245">
    <property type="entry name" value="Mur_ligase_M"/>
    <property type="match status" value="1"/>
</dbReference>
<dbReference type="Gene3D" id="3.40.1390.10">
    <property type="entry name" value="MurE/MurF, N-terminal domain"/>
    <property type="match status" value="1"/>
</dbReference>
<dbReference type="PANTHER" id="PTHR23135">
    <property type="entry name" value="MUR LIGASE FAMILY MEMBER"/>
    <property type="match status" value="1"/>
</dbReference>
<accession>A0A087E0H3</accession>
<feature type="domain" description="Mur ligase C-terminal" evidence="2">
    <location>
        <begin position="387"/>
        <end position="508"/>
    </location>
</feature>
<protein>
    <submittedName>
        <fullName evidence="4">UDP-N-acetylmuramoylalanyl-D-glutamate--2,6-diaminopimelate ligase</fullName>
        <ecNumber evidence="4">6.3.2.7</ecNumber>
    </submittedName>
</protein>
<feature type="region of interest" description="Disordered" evidence="1">
    <location>
        <begin position="1"/>
        <end position="33"/>
    </location>
</feature>
<dbReference type="InterPro" id="IPR004101">
    <property type="entry name" value="Mur_ligase_C"/>
</dbReference>
<evidence type="ECO:0000313" key="4">
    <source>
        <dbReference type="EMBL" id="KFJ01274.1"/>
    </source>
</evidence>
<evidence type="ECO:0000256" key="1">
    <source>
        <dbReference type="SAM" id="MobiDB-lite"/>
    </source>
</evidence>
<keyword evidence="4" id="KW-0436">Ligase</keyword>
<dbReference type="InterPro" id="IPR036565">
    <property type="entry name" value="Mur-like_cat_sf"/>
</dbReference>
<dbReference type="Proteomes" id="UP000029055">
    <property type="component" value="Unassembled WGS sequence"/>
</dbReference>
<dbReference type="STRING" id="77635.BISU_1860"/>
<dbReference type="AlphaFoldDB" id="A0A087E0H3"/>
<dbReference type="Gene3D" id="3.40.1190.10">
    <property type="entry name" value="Mur-like, catalytic domain"/>
    <property type="match status" value="1"/>
</dbReference>
<keyword evidence="5" id="KW-1185">Reference proteome</keyword>
<dbReference type="Pfam" id="PF02875">
    <property type="entry name" value="Mur_ligase_C"/>
    <property type="match status" value="1"/>
</dbReference>
<dbReference type="GO" id="GO:0047482">
    <property type="term" value="F:UDP-N-acetylmuramoyl-L-alanyl-D-glutamate-L-lysine ligase activity"/>
    <property type="evidence" value="ECO:0007669"/>
    <property type="project" value="UniProtKB-EC"/>
</dbReference>
<dbReference type="InterPro" id="IPR036615">
    <property type="entry name" value="Mur_ligase_C_dom_sf"/>
</dbReference>
<comment type="caution">
    <text evidence="4">The sequence shown here is derived from an EMBL/GenBank/DDBJ whole genome shotgun (WGS) entry which is preliminary data.</text>
</comment>
<organism evidence="4 5">
    <name type="scientific">Bifidobacterium subtile</name>
    <dbReference type="NCBI Taxonomy" id="77635"/>
    <lineage>
        <taxon>Bacteria</taxon>
        <taxon>Bacillati</taxon>
        <taxon>Actinomycetota</taxon>
        <taxon>Actinomycetes</taxon>
        <taxon>Bifidobacteriales</taxon>
        <taxon>Bifidobacteriaceae</taxon>
        <taxon>Bifidobacterium</taxon>
    </lineage>
</organism>
<dbReference type="SUPFAM" id="SSF53623">
    <property type="entry name" value="MurD-like peptide ligases, catalytic domain"/>
    <property type="match status" value="1"/>
</dbReference>
<reference evidence="4 5" key="1">
    <citation type="submission" date="2014-03" db="EMBL/GenBank/DDBJ databases">
        <title>Genomics of Bifidobacteria.</title>
        <authorList>
            <person name="Ventura M."/>
            <person name="Milani C."/>
            <person name="Lugli G.A."/>
        </authorList>
    </citation>
    <scope>NUCLEOTIDE SEQUENCE [LARGE SCALE GENOMIC DNA]</scope>
    <source>
        <strain evidence="4 5">LMG 11597</strain>
    </source>
</reference>
<feature type="domain" description="Mur ligase central" evidence="3">
    <location>
        <begin position="155"/>
        <end position="364"/>
    </location>
</feature>